<dbReference type="Pfam" id="PF02927">
    <property type="entry name" value="CelD_N"/>
    <property type="match status" value="1"/>
</dbReference>
<accession>A0A3N6M1K2</accession>
<dbReference type="InterPro" id="IPR008928">
    <property type="entry name" value="6-hairpin_glycosidase_sf"/>
</dbReference>
<comment type="similarity">
    <text evidence="1">Belongs to the glycosyl hydrolase 9 (cellulase E) family.</text>
</comment>
<name>A0A3N6M1K2_NATCH</name>
<organism evidence="9 10">
    <name type="scientific">Natrarchaeobius chitinivorans</name>
    <dbReference type="NCBI Taxonomy" id="1679083"/>
    <lineage>
        <taxon>Archaea</taxon>
        <taxon>Methanobacteriati</taxon>
        <taxon>Methanobacteriota</taxon>
        <taxon>Stenosarchaea group</taxon>
        <taxon>Halobacteria</taxon>
        <taxon>Halobacteriales</taxon>
        <taxon>Natrialbaceae</taxon>
        <taxon>Natrarchaeobius</taxon>
    </lineage>
</organism>
<dbReference type="InterPro" id="IPR013783">
    <property type="entry name" value="Ig-like_fold"/>
</dbReference>
<dbReference type="InterPro" id="IPR001701">
    <property type="entry name" value="Glyco_hydro_9"/>
</dbReference>
<feature type="domain" description="Glycoside hydrolase family 9" evidence="7">
    <location>
        <begin position="125"/>
        <end position="553"/>
    </location>
</feature>
<dbReference type="GO" id="GO:0000272">
    <property type="term" value="P:polysaccharide catabolic process"/>
    <property type="evidence" value="ECO:0007669"/>
    <property type="project" value="UniProtKB-KW"/>
</dbReference>
<proteinExistence type="inferred from homology"/>
<dbReference type="Gene3D" id="1.50.10.10">
    <property type="match status" value="1"/>
</dbReference>
<sequence length="609" mass="67770">MKILVNQAGYDPDERKRAILRGSPGETPGDVRVVDVETNAVVFETEATRRGPVDDWKNWVFWTAEFTALEEPGSYAVTVDVTDTGAGGQDEGGPTDRDGDSRAGGDGTRPRSHVFEIREDVVGERVLSDVVYYFKTQRASGRFDRADRAVPFVGDRTETVDVSGGWYDASGDMSKYLSHLSYANYVNPQQTPIVVWGLLDAYDQLYAGERSLGALLEERLLEESVHGADFLVRMHDEEGYFYHTVFDQWSKETDRREICAYEGEDGTKTTDYEAGYRQGGGVSIAALARASRIDESSEIAAAAAFDPATYLSTAVDAFDHLAEHNEAYLDDGTENVIDDYCALLAATELFGATGDRRFYDAATDRARSLLERQTGDDRYAGWWRADDGQRPYFHAAEEGLPALALCRFLEVLGESDSPAGQEELRGEITDALATYWAFELEITTDVVNPFDYARAYVKAVDEPEPRASFFFPHENETGYWWQGENARIASLAAAAVRSARVLGDDFEPSTDELHRFSQAQLDWILGLNPFDVSMVEGTGRNPPHYHERFRNVPGGVCNGITAGATDESDVAFLPDGIGDDHAHRWRWAEQWLPHAAWFVVAVASRHSRE</sequence>
<evidence type="ECO:0000256" key="5">
    <source>
        <dbReference type="ARBA" id="ARBA00023326"/>
    </source>
</evidence>
<keyword evidence="3" id="KW-0119">Carbohydrate metabolism</keyword>
<dbReference type="InterPro" id="IPR004197">
    <property type="entry name" value="Cellulase_Ig-like"/>
</dbReference>
<keyword evidence="5" id="KW-0624">Polysaccharide degradation</keyword>
<dbReference type="SUPFAM" id="SSF48208">
    <property type="entry name" value="Six-hairpin glycosidases"/>
    <property type="match status" value="1"/>
</dbReference>
<feature type="region of interest" description="Disordered" evidence="6">
    <location>
        <begin position="80"/>
        <end position="111"/>
    </location>
</feature>
<dbReference type="Gene3D" id="2.60.40.10">
    <property type="entry name" value="Immunoglobulins"/>
    <property type="match status" value="1"/>
</dbReference>
<evidence type="ECO:0000259" key="8">
    <source>
        <dbReference type="Pfam" id="PF02927"/>
    </source>
</evidence>
<evidence type="ECO:0000256" key="4">
    <source>
        <dbReference type="ARBA" id="ARBA00023295"/>
    </source>
</evidence>
<keyword evidence="2 9" id="KW-0378">Hydrolase</keyword>
<dbReference type="CDD" id="cd02850">
    <property type="entry name" value="E_set_Cellulase_N"/>
    <property type="match status" value="1"/>
</dbReference>
<dbReference type="RefSeq" id="WP_124196002.1">
    <property type="nucleotide sequence ID" value="NZ_REGA01000010.1"/>
</dbReference>
<gene>
    <name evidence="9" type="ORF">EA473_12805</name>
</gene>
<dbReference type="Proteomes" id="UP000282323">
    <property type="component" value="Unassembled WGS sequence"/>
</dbReference>
<feature type="compositionally biased region" description="Basic and acidic residues" evidence="6">
    <location>
        <begin position="94"/>
        <end position="103"/>
    </location>
</feature>
<dbReference type="GO" id="GO:0008810">
    <property type="term" value="F:cellulase activity"/>
    <property type="evidence" value="ECO:0007669"/>
    <property type="project" value="InterPro"/>
</dbReference>
<evidence type="ECO:0000256" key="6">
    <source>
        <dbReference type="SAM" id="MobiDB-lite"/>
    </source>
</evidence>
<reference evidence="9 10" key="1">
    <citation type="submission" date="2018-10" db="EMBL/GenBank/DDBJ databases">
        <title>Natrarchaeobius chitinivorans gen. nov., sp. nov., and Natrarchaeobius haloalkaliphilus sp. nov., alkaliphilic, chitin-utilizing haloarchaea from hypersaline alkaline lakes.</title>
        <authorList>
            <person name="Sorokin D.Y."/>
            <person name="Elcheninov A.G."/>
            <person name="Kostrikina N.A."/>
            <person name="Bale N.J."/>
            <person name="Sinninghe Damste J.S."/>
            <person name="Khijniak T.V."/>
            <person name="Kublanov I.V."/>
            <person name="Toshchakov S.V."/>
        </authorList>
    </citation>
    <scope>NUCLEOTIDE SEQUENCE [LARGE SCALE GENOMIC DNA]</scope>
    <source>
        <strain evidence="9 10">AArcht4T</strain>
    </source>
</reference>
<keyword evidence="4" id="KW-0326">Glycosidase</keyword>
<evidence type="ECO:0000256" key="2">
    <source>
        <dbReference type="ARBA" id="ARBA00022801"/>
    </source>
</evidence>
<feature type="domain" description="Cellulase Ig-like" evidence="8">
    <location>
        <begin position="2"/>
        <end position="80"/>
    </location>
</feature>
<evidence type="ECO:0000256" key="1">
    <source>
        <dbReference type="ARBA" id="ARBA00007072"/>
    </source>
</evidence>
<dbReference type="Pfam" id="PF00759">
    <property type="entry name" value="Glyco_hydro_9"/>
    <property type="match status" value="1"/>
</dbReference>
<keyword evidence="10" id="KW-1185">Reference proteome</keyword>
<evidence type="ECO:0000256" key="3">
    <source>
        <dbReference type="ARBA" id="ARBA00023277"/>
    </source>
</evidence>
<dbReference type="SUPFAM" id="SSF81296">
    <property type="entry name" value="E set domains"/>
    <property type="match status" value="1"/>
</dbReference>
<dbReference type="OrthoDB" id="200966at2157"/>
<dbReference type="PANTHER" id="PTHR22298">
    <property type="entry name" value="ENDO-1,4-BETA-GLUCANASE"/>
    <property type="match status" value="1"/>
</dbReference>
<dbReference type="EMBL" id="REGA01000010">
    <property type="protein sequence ID" value="RQG94244.1"/>
    <property type="molecule type" value="Genomic_DNA"/>
</dbReference>
<dbReference type="InterPro" id="IPR012341">
    <property type="entry name" value="6hp_glycosidase-like_sf"/>
</dbReference>
<protein>
    <submittedName>
        <fullName evidence="9">Glycoside hydrolase</fullName>
    </submittedName>
</protein>
<dbReference type="AlphaFoldDB" id="A0A3N6M1K2"/>
<evidence type="ECO:0000313" key="9">
    <source>
        <dbReference type="EMBL" id="RQG94244.1"/>
    </source>
</evidence>
<evidence type="ECO:0000259" key="7">
    <source>
        <dbReference type="Pfam" id="PF00759"/>
    </source>
</evidence>
<evidence type="ECO:0000313" key="10">
    <source>
        <dbReference type="Proteomes" id="UP000282323"/>
    </source>
</evidence>
<dbReference type="InterPro" id="IPR014756">
    <property type="entry name" value="Ig_E-set"/>
</dbReference>
<comment type="caution">
    <text evidence="9">The sequence shown here is derived from an EMBL/GenBank/DDBJ whole genome shotgun (WGS) entry which is preliminary data.</text>
</comment>